<dbReference type="EMBL" id="AK015429">
    <property type="protein sequence ID" value="BAB29841.1"/>
    <property type="molecule type" value="mRNA"/>
</dbReference>
<dbReference type="AGR" id="MGI:1922114"/>
<protein>
    <submittedName>
        <fullName evidence="1">Uncharacterized protein</fullName>
    </submittedName>
</protein>
<reference evidence="1" key="1">
    <citation type="journal article" date="1999" name="Methods Enzymol.">
        <title>High-efficiency full-length cDNA cloning.</title>
        <authorList>
            <person name="Carninci P."/>
            <person name="Hayashizaki Y."/>
        </authorList>
    </citation>
    <scope>NUCLEOTIDE SEQUENCE</scope>
    <source>
        <strain evidence="1">C57BL/6J</strain>
        <tissue evidence="1">Testis</tissue>
    </source>
</reference>
<evidence type="ECO:0000313" key="1">
    <source>
        <dbReference type="EMBL" id="BAB29841.1"/>
    </source>
</evidence>
<evidence type="ECO:0000313" key="2">
    <source>
        <dbReference type="MGI" id="MGI:1922114"/>
    </source>
</evidence>
<reference evidence="1" key="6">
    <citation type="journal article" date="2002" name="Nature">
        <title>Analysis of the mouse transcriptome based on functional annotation of 60,770 full-length cDNAs.</title>
        <authorList>
            <consortium name="The FANTOM Consortium and the RIKEN Genome Exploration Research Group Phase I and II Team"/>
        </authorList>
    </citation>
    <scope>NUCLEOTIDE SEQUENCE</scope>
    <source>
        <strain evidence="1">C57BL/6J</strain>
        <tissue evidence="1">Testis</tissue>
    </source>
</reference>
<gene>
    <name evidence="2" type="primary">4930449E01Rik</name>
</gene>
<dbReference type="MGI" id="MGI:1922114">
    <property type="gene designation" value="4930449E01Rik"/>
</dbReference>
<reference evidence="1" key="2">
    <citation type="journal article" date="2000" name="Genome Res.">
        <title>Normalization and subtraction of cap-trapper-selected cDNAs to prepare full-length cDNA libraries for rapid discovery of new genes.</title>
        <authorList>
            <person name="Carninci P."/>
            <person name="Shibata Y."/>
            <person name="Hayatsu N."/>
            <person name="Sugahara Y."/>
            <person name="Shibata K."/>
            <person name="Itoh M."/>
            <person name="Konno H."/>
            <person name="Okazaki Y."/>
            <person name="Muramatsu M."/>
            <person name="Hayashizaki Y."/>
        </authorList>
    </citation>
    <scope>NUCLEOTIDE SEQUENCE</scope>
    <source>
        <strain evidence="1">C57BL/6J</strain>
        <tissue evidence="1">Testis</tissue>
    </source>
</reference>
<organism evidence="1">
    <name type="scientific">Mus musculus</name>
    <name type="common">Mouse</name>
    <dbReference type="NCBI Taxonomy" id="10090"/>
    <lineage>
        <taxon>Eukaryota</taxon>
        <taxon>Metazoa</taxon>
        <taxon>Chordata</taxon>
        <taxon>Craniata</taxon>
        <taxon>Vertebrata</taxon>
        <taxon>Euteleostomi</taxon>
        <taxon>Mammalia</taxon>
        <taxon>Eutheria</taxon>
        <taxon>Euarchontoglires</taxon>
        <taxon>Glires</taxon>
        <taxon>Rodentia</taxon>
        <taxon>Myomorpha</taxon>
        <taxon>Muroidea</taxon>
        <taxon>Muridae</taxon>
        <taxon>Murinae</taxon>
        <taxon>Mus</taxon>
        <taxon>Mus</taxon>
    </lineage>
</organism>
<name>Q9D5E5_MOUSE</name>
<reference evidence="1" key="4">
    <citation type="submission" date="2000-07" db="EMBL/GenBank/DDBJ databases">
        <authorList>
            <person name="Adachi J."/>
            <person name="Aizawa K."/>
            <person name="Akahira S."/>
            <person name="Akimura T."/>
            <person name="Arai A."/>
            <person name="Aono H."/>
            <person name="Arakawa T."/>
            <person name="Bono H."/>
            <person name="Carninci P."/>
            <person name="Fukuda S."/>
            <person name="Fukunishi Y."/>
            <person name="Furuno M."/>
            <person name="Hanagaki T."/>
            <person name="Hara A."/>
            <person name="Hayatsu N."/>
            <person name="Hiramoto K."/>
            <person name="Hiraoka T."/>
            <person name="Hori F."/>
            <person name="Imotani K."/>
            <person name="Ishii Y."/>
            <person name="Itoh M."/>
            <person name="Izawa M."/>
            <person name="Kasukawa T."/>
            <person name="Kato H."/>
            <person name="Kawai J."/>
            <person name="Kojima Y."/>
            <person name="Konno H."/>
            <person name="Kouda M."/>
            <person name="Koya S."/>
            <person name="Kurihara C."/>
            <person name="Matsuyama T."/>
            <person name="Miyazaki A."/>
            <person name="Nishi K."/>
            <person name="Nomura K."/>
            <person name="Numazaki R."/>
            <person name="Ohno M."/>
            <person name="Okazaki Y."/>
            <person name="Okido T."/>
            <person name="Owa C."/>
            <person name="Saito H."/>
            <person name="Saito R."/>
            <person name="Sakai C."/>
            <person name="Sakai K."/>
            <person name="Sano H."/>
            <person name="Sasaki D."/>
            <person name="Shibata K."/>
            <person name="Shibata Y."/>
            <person name="Shinagawa A."/>
            <person name="Shiraki T."/>
            <person name="Sogabe Y."/>
            <person name="Suzuki H."/>
            <person name="Tagami M."/>
            <person name="Tagawa A."/>
            <person name="Takahashi F."/>
            <person name="Tanaka T."/>
            <person name="Tejima Y."/>
            <person name="Toya T."/>
            <person name="Yamamura T."/>
            <person name="Yasunishi A."/>
            <person name="Yoshida K."/>
            <person name="Yoshino M."/>
            <person name="Muramatsu M."/>
            <person name="Hayashizaki Y."/>
        </authorList>
    </citation>
    <scope>NUCLEOTIDE SEQUENCE</scope>
    <source>
        <strain evidence="1">C57BL/6J</strain>
        <tissue evidence="1">Testis</tissue>
    </source>
</reference>
<reference evidence="1" key="5">
    <citation type="journal article" date="2001" name="Nature">
        <title>Functional annotation of a full-length mouse cDNA collection.</title>
        <authorList>
            <consortium name="The RIKEN Genome Exploration Research Group Phase II Team and the FANTOM Consortium"/>
        </authorList>
    </citation>
    <scope>NUCLEOTIDE SEQUENCE</scope>
    <source>
        <strain evidence="1">C57BL/6J</strain>
        <tissue evidence="1">Testis</tissue>
    </source>
</reference>
<proteinExistence type="evidence at transcript level"/>
<sequence length="108" mass="12089">MKASWVGWLNECVAWMDRCSHASTLSATGQLGSIHSSSGQSAPLLEAEWESVEEGRSRSNLEICFQMGKNKQRFRHLSKTGSQEIKRKLRTIGKSLIPVRSKPMCVPQ</sequence>
<dbReference type="AlphaFoldDB" id="Q9D5E5"/>
<accession>Q9D5E5</accession>
<reference evidence="1" key="8">
    <citation type="journal article" date="2005" name="Science">
        <title>Antisense Transcription in the Mammalian Transcriptome.</title>
        <authorList>
            <consortium name="RIKEN Genome Exploration Research Group and Genome Science Group (Genome Network Project Core Group) and the FANTOM Consortium"/>
        </authorList>
    </citation>
    <scope>NUCLEOTIDE SEQUENCE</scope>
    <source>
        <strain evidence="1">C57BL/6J</strain>
        <tissue evidence="1">Testis</tissue>
    </source>
</reference>
<reference evidence="1" key="7">
    <citation type="journal article" date="2005" name="Science">
        <title>The Transcriptional Landscape of the Mammalian Genome.</title>
        <authorList>
            <consortium name="The FANTOM Consortium"/>
            <consortium name="Riken Genome Exploration Research Group and Genome Science Group (Genome Network Project Core Group)"/>
        </authorList>
    </citation>
    <scope>NUCLEOTIDE SEQUENCE</scope>
    <source>
        <strain evidence="1">C57BL/6J</strain>
        <tissue evidence="1">Testis</tissue>
    </source>
</reference>
<reference evidence="1" key="3">
    <citation type="journal article" date="2000" name="Genome Res.">
        <title>RIKEN integrated sequence analysis (RISA) system--384-format sequencing pipeline with 384 multicapillary sequencer.</title>
        <authorList>
            <person name="Shibata K."/>
            <person name="Itoh M."/>
            <person name="Aizawa K."/>
            <person name="Nagaoka S."/>
            <person name="Sasaki N."/>
            <person name="Carninci P."/>
            <person name="Konno H."/>
            <person name="Akiyama J."/>
            <person name="Nishi K."/>
            <person name="Kitsunai T."/>
            <person name="Tashiro H."/>
            <person name="Itoh M."/>
            <person name="Sumi N."/>
            <person name="Ishii Y."/>
            <person name="Nakamura S."/>
            <person name="Hazama M."/>
            <person name="Nishine T."/>
            <person name="Harada A."/>
            <person name="Yamamoto R."/>
            <person name="Matsumoto H."/>
            <person name="Sakaguchi S."/>
            <person name="Ikegami T."/>
            <person name="Kashiwagi K."/>
            <person name="Fujiwake S."/>
            <person name="Inoue K."/>
            <person name="Togawa Y."/>
            <person name="Izawa M."/>
            <person name="Ohara E."/>
            <person name="Watahiki M."/>
            <person name="Yoneda Y."/>
            <person name="Ishikawa T."/>
            <person name="Ozawa K."/>
            <person name="Tanaka T."/>
            <person name="Matsuura S."/>
            <person name="Kawai J."/>
            <person name="Okazaki Y."/>
            <person name="Muramatsu M."/>
            <person name="Inoue Y."/>
            <person name="Kira A."/>
            <person name="Hayashizaki Y."/>
        </authorList>
    </citation>
    <scope>NUCLEOTIDE SEQUENCE</scope>
    <source>
        <strain evidence="1">C57BL/6J</strain>
        <tissue evidence="1">Testis</tissue>
    </source>
</reference>